<dbReference type="InterPro" id="IPR018383">
    <property type="entry name" value="UPF0324_pro"/>
</dbReference>
<keyword evidence="6 7" id="KW-0472">Membrane</keyword>
<accession>A0A8J3H2B7</accession>
<name>A0A8J3H2B7_9RHOB</name>
<evidence type="ECO:0000256" key="5">
    <source>
        <dbReference type="ARBA" id="ARBA00022989"/>
    </source>
</evidence>
<feature type="transmembrane region" description="Helical" evidence="7">
    <location>
        <begin position="159"/>
        <end position="180"/>
    </location>
</feature>
<evidence type="ECO:0000256" key="4">
    <source>
        <dbReference type="ARBA" id="ARBA00022692"/>
    </source>
</evidence>
<sequence length="338" mass="34358">MQISLSPRRVTSALPLLLPGLALAAAIALVARSAASASEVGWLSPMILAVLLGMGLNRALGAPAWAQPGLALAMRPLLRLGVMLLGLQLSLAQLGALGLSGLLVVALCLAATFVFTLAFGRLLGVDPALTELIAAGTSICGASAVVAANTVTRAREEDVAYAISIVTLFGTVAMLVFPMLQRVIELSPAGYGLWIGASVHEVAQVVAAGFQGGSDAGEFATISKLARVMLLAPVVLVLGRLALRRRGAGSDTPVPAVPWFVAGFIALMLVNSLVAIPEQAAQATRAATSFLLTAALAAVGMQTDLAKLVSRGGRPLLLGFAAFLFIGTLALGLAAIAV</sequence>
<dbReference type="EMBL" id="BNCJ01000021">
    <property type="protein sequence ID" value="GHF68491.1"/>
    <property type="molecule type" value="Genomic_DNA"/>
</dbReference>
<gene>
    <name evidence="8" type="ORF">GCM10017056_44530</name>
</gene>
<evidence type="ECO:0000256" key="2">
    <source>
        <dbReference type="ARBA" id="ARBA00007977"/>
    </source>
</evidence>
<keyword evidence="4 7" id="KW-0812">Transmembrane</keyword>
<feature type="transmembrane region" description="Helical" evidence="7">
    <location>
        <begin position="317"/>
        <end position="337"/>
    </location>
</feature>
<dbReference type="GO" id="GO:0005886">
    <property type="term" value="C:plasma membrane"/>
    <property type="evidence" value="ECO:0007669"/>
    <property type="project" value="UniProtKB-SubCell"/>
</dbReference>
<dbReference type="PANTHER" id="PTHR30106">
    <property type="entry name" value="INNER MEMBRANE PROTEIN YEIH-RELATED"/>
    <property type="match status" value="1"/>
</dbReference>
<dbReference type="PANTHER" id="PTHR30106:SF2">
    <property type="entry name" value="UPF0324 INNER MEMBRANE PROTEIN YEIH"/>
    <property type="match status" value="1"/>
</dbReference>
<feature type="transmembrane region" description="Helical" evidence="7">
    <location>
        <begin position="47"/>
        <end position="65"/>
    </location>
</feature>
<keyword evidence="5 7" id="KW-1133">Transmembrane helix</keyword>
<protein>
    <submittedName>
        <fullName evidence="8">Membrane protein</fullName>
    </submittedName>
</protein>
<evidence type="ECO:0000313" key="9">
    <source>
        <dbReference type="Proteomes" id="UP000626220"/>
    </source>
</evidence>
<feature type="transmembrane region" description="Helical" evidence="7">
    <location>
        <begin position="77"/>
        <end position="96"/>
    </location>
</feature>
<reference evidence="8" key="2">
    <citation type="submission" date="2020-09" db="EMBL/GenBank/DDBJ databases">
        <authorList>
            <person name="Sun Q."/>
            <person name="Kim S."/>
        </authorList>
    </citation>
    <scope>NUCLEOTIDE SEQUENCE</scope>
    <source>
        <strain evidence="8">KCTC 42650</strain>
    </source>
</reference>
<organism evidence="8 9">
    <name type="scientific">Seohaeicola zhoushanensis</name>
    <dbReference type="NCBI Taxonomy" id="1569283"/>
    <lineage>
        <taxon>Bacteria</taxon>
        <taxon>Pseudomonadati</taxon>
        <taxon>Pseudomonadota</taxon>
        <taxon>Alphaproteobacteria</taxon>
        <taxon>Rhodobacterales</taxon>
        <taxon>Roseobacteraceae</taxon>
        <taxon>Seohaeicola</taxon>
    </lineage>
</organism>
<feature type="transmembrane region" description="Helical" evidence="7">
    <location>
        <begin position="255"/>
        <end position="274"/>
    </location>
</feature>
<feature type="transmembrane region" description="Helical" evidence="7">
    <location>
        <begin position="286"/>
        <end position="305"/>
    </location>
</feature>
<dbReference type="RefSeq" id="WP_189682338.1">
    <property type="nucleotide sequence ID" value="NZ_BNCJ01000021.1"/>
</dbReference>
<proteinExistence type="inferred from homology"/>
<comment type="caution">
    <text evidence="8">The sequence shown here is derived from an EMBL/GenBank/DDBJ whole genome shotgun (WGS) entry which is preliminary data.</text>
</comment>
<dbReference type="Proteomes" id="UP000626220">
    <property type="component" value="Unassembled WGS sequence"/>
</dbReference>
<evidence type="ECO:0000256" key="7">
    <source>
        <dbReference type="SAM" id="Phobius"/>
    </source>
</evidence>
<reference evidence="8" key="1">
    <citation type="journal article" date="2014" name="Int. J. Syst. Evol. Microbiol.">
        <title>Complete genome sequence of Corynebacterium casei LMG S-19264T (=DSM 44701T), isolated from a smear-ripened cheese.</title>
        <authorList>
            <consortium name="US DOE Joint Genome Institute (JGI-PGF)"/>
            <person name="Walter F."/>
            <person name="Albersmeier A."/>
            <person name="Kalinowski J."/>
            <person name="Ruckert C."/>
        </authorList>
    </citation>
    <scope>NUCLEOTIDE SEQUENCE</scope>
    <source>
        <strain evidence="8">KCTC 42650</strain>
    </source>
</reference>
<evidence type="ECO:0000256" key="6">
    <source>
        <dbReference type="ARBA" id="ARBA00023136"/>
    </source>
</evidence>
<dbReference type="Pfam" id="PF03601">
    <property type="entry name" value="Cons_hypoth698"/>
    <property type="match status" value="1"/>
</dbReference>
<evidence type="ECO:0000256" key="1">
    <source>
        <dbReference type="ARBA" id="ARBA00004651"/>
    </source>
</evidence>
<evidence type="ECO:0000256" key="3">
    <source>
        <dbReference type="ARBA" id="ARBA00022475"/>
    </source>
</evidence>
<comment type="subcellular location">
    <subcellularLocation>
        <location evidence="1">Cell membrane</location>
        <topology evidence="1">Multi-pass membrane protein</topology>
    </subcellularLocation>
</comment>
<keyword evidence="3" id="KW-1003">Cell membrane</keyword>
<evidence type="ECO:0000313" key="8">
    <source>
        <dbReference type="EMBL" id="GHF68491.1"/>
    </source>
</evidence>
<dbReference type="AlphaFoldDB" id="A0A8J3H2B7"/>
<keyword evidence="9" id="KW-1185">Reference proteome</keyword>
<feature type="transmembrane region" description="Helical" evidence="7">
    <location>
        <begin position="132"/>
        <end position="153"/>
    </location>
</feature>
<comment type="similarity">
    <text evidence="2">Belongs to the UPF0324 family.</text>
</comment>
<feature type="transmembrane region" description="Helical" evidence="7">
    <location>
        <begin position="225"/>
        <end position="243"/>
    </location>
</feature>
<feature type="transmembrane region" description="Helical" evidence="7">
    <location>
        <begin position="102"/>
        <end position="120"/>
    </location>
</feature>